<accession>A0A1Z4F0P0</accession>
<reference evidence="1 2" key="2">
    <citation type="journal article" date="2017" name="Int. J. Syst. Evol. Microbiol.">
        <title>Mycobacterium stephanolepidis sp. nov., a rapidly growing species related to Mycobacterium chelonae, isolated from marine teleost fish, Stephanolepis cirrhifer.</title>
        <authorList>
            <person name="Fukano H."/>
            <person name="Wada S."/>
            <person name="Kurata O."/>
            <person name="Katayama K."/>
            <person name="Fujiwara N."/>
            <person name="Hoshino Y."/>
        </authorList>
    </citation>
    <scope>NUCLEOTIDE SEQUENCE [LARGE SCALE GENOMIC DNA]</scope>
    <source>
        <strain evidence="1 2">NJB0901</strain>
    </source>
</reference>
<dbReference type="KEGG" id="mste:MSTE_03453"/>
<proteinExistence type="predicted"/>
<dbReference type="AlphaFoldDB" id="A0A1Z4F0P0"/>
<dbReference type="InterPro" id="IPR004260">
    <property type="entry name" value="Pyr-dimer_DNA_glycosylase"/>
</dbReference>
<name>A0A1Z4F0P0_9MYCO</name>
<organism evidence="1 2">
    <name type="scientific">[Mycobacterium] stephanolepidis</name>
    <dbReference type="NCBI Taxonomy" id="1520670"/>
    <lineage>
        <taxon>Bacteria</taxon>
        <taxon>Bacillati</taxon>
        <taxon>Actinomycetota</taxon>
        <taxon>Actinomycetes</taxon>
        <taxon>Mycobacteriales</taxon>
        <taxon>Mycobacteriaceae</taxon>
        <taxon>Mycobacteroides</taxon>
    </lineage>
</organism>
<keyword evidence="2" id="KW-1185">Reference proteome</keyword>
<evidence type="ECO:0000313" key="2">
    <source>
        <dbReference type="Proteomes" id="UP000217954"/>
    </source>
</evidence>
<sequence length="170" mass="18963">MRLWSLHPCNLDAKGLVACWRETLLAQKVLQGGTRGYRNHPQLDRFTSLEQPVAAIGAYLVGLVDEADQRGCRFNRELIGVPAPILEPLIDVHRGQLAYERWLLDTKLAQRDPDLLAADSPLKLRPHPIFHPVRGDIENWEKVLPAYPAWVHVQKTPPGSATTQPGATSA</sequence>
<reference evidence="2" key="1">
    <citation type="journal article" date="2017" name="Genome Announc.">
        <title>Complete Genome Sequence of Mycobacterium stephanolepidis.</title>
        <authorList>
            <person name="Fukano H."/>
            <person name="Yoshida M."/>
            <person name="Katayama Y."/>
            <person name="Omatsu T."/>
            <person name="Mizutani T."/>
            <person name="Kurata O."/>
            <person name="Wada S."/>
            <person name="Hoshino Y."/>
        </authorList>
    </citation>
    <scope>NUCLEOTIDE SEQUENCE [LARGE SCALE GENOMIC DNA]</scope>
    <source>
        <strain evidence="2">NJB0901</strain>
    </source>
</reference>
<protein>
    <submittedName>
        <fullName evidence="1">Putative pyrimidine dimer DNA glycosylase</fullName>
    </submittedName>
</protein>
<evidence type="ECO:0000313" key="1">
    <source>
        <dbReference type="EMBL" id="BAX98754.1"/>
    </source>
</evidence>
<dbReference type="EMBL" id="AP018165">
    <property type="protein sequence ID" value="BAX98754.1"/>
    <property type="molecule type" value="Genomic_DNA"/>
</dbReference>
<dbReference type="Proteomes" id="UP000217954">
    <property type="component" value="Chromosome"/>
</dbReference>
<dbReference type="Pfam" id="PF03013">
    <property type="entry name" value="Pyr_excise"/>
    <property type="match status" value="1"/>
</dbReference>
<gene>
    <name evidence="1" type="ORF">MSTE_03453</name>
</gene>